<dbReference type="SUPFAM" id="SSF158430">
    <property type="entry name" value="Bacillus cereus metalloprotein-like"/>
    <property type="match status" value="2"/>
</dbReference>
<keyword evidence="2" id="KW-1185">Reference proteome</keyword>
<dbReference type="Pfam" id="PF11155">
    <property type="entry name" value="DUF2935"/>
    <property type="match status" value="2"/>
</dbReference>
<gene>
    <name evidence="1" type="ORF">ACJDT4_03170</name>
</gene>
<organism evidence="1 2">
    <name type="scientific">Clostridium neuense</name>
    <dbReference type="NCBI Taxonomy" id="1728934"/>
    <lineage>
        <taxon>Bacteria</taxon>
        <taxon>Bacillati</taxon>
        <taxon>Bacillota</taxon>
        <taxon>Clostridia</taxon>
        <taxon>Eubacteriales</taxon>
        <taxon>Clostridiaceae</taxon>
        <taxon>Clostridium</taxon>
    </lineage>
</organism>
<dbReference type="Gene3D" id="1.20.1260.120">
    <property type="entry name" value="Protein of unknown function DUF2935"/>
    <property type="match status" value="1"/>
</dbReference>
<dbReference type="InterPro" id="IPR021328">
    <property type="entry name" value="CotB-like"/>
</dbReference>
<dbReference type="EMBL" id="JBJIAA010000002">
    <property type="protein sequence ID" value="MFL0249409.1"/>
    <property type="molecule type" value="Genomic_DNA"/>
</dbReference>
<dbReference type="RefSeq" id="WP_406786077.1">
    <property type="nucleotide sequence ID" value="NZ_JBJIAA010000002.1"/>
</dbReference>
<protein>
    <submittedName>
        <fullName evidence="1">DUF2935 domain-containing protein</fullName>
    </submittedName>
</protein>
<comment type="caution">
    <text evidence="1">The sequence shown here is derived from an EMBL/GenBank/DDBJ whole genome shotgun (WGS) entry which is preliminary data.</text>
</comment>
<accession>A0ABW8TAB0</accession>
<name>A0ABW8TAB0_9CLOT</name>
<sequence>MLSNEQYVRLSLELNLFFLRIVKEHNVIAGASLPPKYAPTLMQIIAVNKKLDMLLSKTVTLSQGKISKEVMNSSTLITPFTLSAEKTTSSLTGVPINTAITAREINLGYRSYYRELFNITTSVSALNKAILTLVNFVINFQTGLLNKILSCKAFSYTYPSNIEHVIREARAYVNMLTMLEKRQEQDTTPQSIIKQEAFWNDIMKEHAEFIRGYLDPDETALFNTANSFVQRFNNIGPSTNARQNNPDNLEDITKQIYALVTELRNFKSKATEGLLSCKIKAIMAPLLADHVTREANYYLSLLRSFTS</sequence>
<proteinExistence type="predicted"/>
<evidence type="ECO:0000313" key="1">
    <source>
        <dbReference type="EMBL" id="MFL0249409.1"/>
    </source>
</evidence>
<dbReference type="Proteomes" id="UP001623592">
    <property type="component" value="Unassembled WGS sequence"/>
</dbReference>
<reference evidence="1 2" key="1">
    <citation type="submission" date="2024-11" db="EMBL/GenBank/DDBJ databases">
        <authorList>
            <person name="Heng Y.C."/>
            <person name="Lim A.C.H."/>
            <person name="Lee J.K.Y."/>
            <person name="Kittelmann S."/>
        </authorList>
    </citation>
    <scope>NUCLEOTIDE SEQUENCE [LARGE SCALE GENOMIC DNA]</scope>
    <source>
        <strain evidence="1 2">WILCCON 0114</strain>
    </source>
</reference>
<evidence type="ECO:0000313" key="2">
    <source>
        <dbReference type="Proteomes" id="UP001623592"/>
    </source>
</evidence>